<name>A0AAN0RDN3_9PROT</name>
<evidence type="ECO:0000256" key="2">
    <source>
        <dbReference type="ARBA" id="ARBA00023125"/>
    </source>
</evidence>
<dbReference type="GO" id="GO:0097367">
    <property type="term" value="F:carbohydrate derivative binding"/>
    <property type="evidence" value="ECO:0007669"/>
    <property type="project" value="InterPro"/>
</dbReference>
<dbReference type="GO" id="GO:1901135">
    <property type="term" value="P:carbohydrate derivative metabolic process"/>
    <property type="evidence" value="ECO:0007669"/>
    <property type="project" value="InterPro"/>
</dbReference>
<dbReference type="AlphaFoldDB" id="A0AAN0RDN3"/>
<dbReference type="Pfam" id="PF01418">
    <property type="entry name" value="HTH_6"/>
    <property type="match status" value="1"/>
</dbReference>
<dbReference type="PROSITE" id="PS51071">
    <property type="entry name" value="HTH_RPIR"/>
    <property type="match status" value="1"/>
</dbReference>
<evidence type="ECO:0000259" key="4">
    <source>
        <dbReference type="PROSITE" id="PS51071"/>
    </source>
</evidence>
<evidence type="ECO:0000256" key="1">
    <source>
        <dbReference type="ARBA" id="ARBA00023015"/>
    </source>
</evidence>
<dbReference type="KEGG" id="gbc:GbCGDNIH3_7117"/>
<evidence type="ECO:0000259" key="5">
    <source>
        <dbReference type="PROSITE" id="PS51464"/>
    </source>
</evidence>
<dbReference type="EMBL" id="CP003181">
    <property type="protein sequence ID" value="AHJ62919.1"/>
    <property type="molecule type" value="Genomic_DNA"/>
</dbReference>
<keyword evidence="2" id="KW-0238">DNA-binding</keyword>
<evidence type="ECO:0000313" key="6">
    <source>
        <dbReference type="EMBL" id="AHJ62919.1"/>
    </source>
</evidence>
<gene>
    <name evidence="6" type="ORF">GbCGDNIH3_7117</name>
</gene>
<dbReference type="SUPFAM" id="SSF46689">
    <property type="entry name" value="Homeodomain-like"/>
    <property type="match status" value="1"/>
</dbReference>
<evidence type="ECO:0000256" key="3">
    <source>
        <dbReference type="ARBA" id="ARBA00023163"/>
    </source>
</evidence>
<keyword evidence="3" id="KW-0804">Transcription</keyword>
<dbReference type="InterPro" id="IPR001347">
    <property type="entry name" value="SIS_dom"/>
</dbReference>
<dbReference type="PANTHER" id="PTHR30514">
    <property type="entry name" value="GLUCOKINASE"/>
    <property type="match status" value="1"/>
</dbReference>
<evidence type="ECO:0000313" key="7">
    <source>
        <dbReference type="Proteomes" id="UP000019438"/>
    </source>
</evidence>
<reference evidence="7" key="1">
    <citation type="submission" date="2012-06" db="EMBL/GenBank/DDBJ databases">
        <title>Genome analysis of multiple Granulibacter bethesdensis isolates demonstrates substantial genome diversity.</title>
        <authorList>
            <person name="Greenberg D.E."/>
            <person name="Porcella S.F."/>
            <person name="Zarember K."/>
            <person name="Zelazny A.M."/>
            <person name="Bruno D."/>
            <person name="Martens C."/>
            <person name="Barbian K.D."/>
            <person name="Jaske E."/>
            <person name="Holland S.M."/>
        </authorList>
    </citation>
    <scope>NUCLEOTIDE SEQUENCE [LARGE SCALE GENOMIC DNA]</scope>
    <source>
        <strain evidence="7">CGDNIH3</strain>
    </source>
</reference>
<dbReference type="InterPro" id="IPR036388">
    <property type="entry name" value="WH-like_DNA-bd_sf"/>
</dbReference>
<organism evidence="6 7">
    <name type="scientific">Granulibacter bethesdensis</name>
    <dbReference type="NCBI Taxonomy" id="364410"/>
    <lineage>
        <taxon>Bacteria</taxon>
        <taxon>Pseudomonadati</taxon>
        <taxon>Pseudomonadota</taxon>
        <taxon>Alphaproteobacteria</taxon>
        <taxon>Acetobacterales</taxon>
        <taxon>Acetobacteraceae</taxon>
        <taxon>Granulibacter</taxon>
    </lineage>
</organism>
<dbReference type="InterPro" id="IPR009057">
    <property type="entry name" value="Homeodomain-like_sf"/>
</dbReference>
<feature type="domain" description="SIS" evidence="5">
    <location>
        <begin position="137"/>
        <end position="279"/>
    </location>
</feature>
<proteinExistence type="predicted"/>
<dbReference type="CDD" id="cd05013">
    <property type="entry name" value="SIS_RpiR"/>
    <property type="match status" value="1"/>
</dbReference>
<dbReference type="PANTHER" id="PTHR30514:SF20">
    <property type="entry name" value="TRANSCRIPTIONAL REGULATOR"/>
    <property type="match status" value="1"/>
</dbReference>
<dbReference type="Gene3D" id="1.10.10.10">
    <property type="entry name" value="Winged helix-like DNA-binding domain superfamily/Winged helix DNA-binding domain"/>
    <property type="match status" value="1"/>
</dbReference>
<dbReference type="GO" id="GO:0003700">
    <property type="term" value="F:DNA-binding transcription factor activity"/>
    <property type="evidence" value="ECO:0007669"/>
    <property type="project" value="InterPro"/>
</dbReference>
<dbReference type="InterPro" id="IPR046348">
    <property type="entry name" value="SIS_dom_sf"/>
</dbReference>
<dbReference type="InterPro" id="IPR035472">
    <property type="entry name" value="RpiR-like_SIS"/>
</dbReference>
<keyword evidence="1" id="KW-0805">Transcription regulation</keyword>
<dbReference type="RefSeq" id="WP_025286555.1">
    <property type="nucleotide sequence ID" value="NZ_CP003181.2"/>
</dbReference>
<dbReference type="InterPro" id="IPR047640">
    <property type="entry name" value="RpiR-like"/>
</dbReference>
<accession>A0AAN0RDN3</accession>
<sequence>MQIEDAEQLKAAILEQFDGLSPRLQQIAQFILDDPHSMGVETLAVISERIGVHASAIVRFAKTFGFDGAVPMQRILKDRLLESQPESVYHRRAREFANISGVCEGEPYDLLVEFVNASSLSLNHLLSAINRQTFEAAVDLINSADTIYVSGFRRSFPVAAYFSYSLQQGGKRTVLVDGVGGLSLMQVGQIGSKDLIIGISFTPYAQETIELLQRAAKAGAASLVITDTTVSPVTRSATCAIQIRNVEARGFRTMSASMCVAQALAVAHAFRDEAGRPQSGKSKRSR</sequence>
<dbReference type="SUPFAM" id="SSF53697">
    <property type="entry name" value="SIS domain"/>
    <property type="match status" value="1"/>
</dbReference>
<dbReference type="InterPro" id="IPR000281">
    <property type="entry name" value="HTH_RpiR"/>
</dbReference>
<dbReference type="GO" id="GO:0003677">
    <property type="term" value="F:DNA binding"/>
    <property type="evidence" value="ECO:0007669"/>
    <property type="project" value="UniProtKB-KW"/>
</dbReference>
<dbReference type="Proteomes" id="UP000019438">
    <property type="component" value="Chromosome"/>
</dbReference>
<feature type="domain" description="HTH rpiR-type" evidence="4">
    <location>
        <begin position="7"/>
        <end position="83"/>
    </location>
</feature>
<protein>
    <submittedName>
        <fullName evidence="6">Transcriptional regulator, RpiR family</fullName>
    </submittedName>
</protein>
<dbReference type="Gene3D" id="3.40.50.10490">
    <property type="entry name" value="Glucose-6-phosphate isomerase like protein, domain 1"/>
    <property type="match status" value="1"/>
</dbReference>
<dbReference type="Pfam" id="PF01380">
    <property type="entry name" value="SIS"/>
    <property type="match status" value="1"/>
</dbReference>
<dbReference type="PROSITE" id="PS51464">
    <property type="entry name" value="SIS"/>
    <property type="match status" value="1"/>
</dbReference>